<gene>
    <name evidence="1" type="ORF">Tci_032272</name>
</gene>
<dbReference type="Pfam" id="PF14223">
    <property type="entry name" value="Retrotran_gag_2"/>
    <property type="match status" value="1"/>
</dbReference>
<sequence>MSEPMTSQSAFLFPDPSSSSTQQAIFTSFSPGQTYITSEPVTNSQPNPQTSNNFQNQQFQQYHTATLSSNNAKFPYLKKEEYETWAMKMEYWIIETKARTLLLQSLPEDHMTDFHHLDDAREIWLAVKARFGGNEESKKIRKTMLKQEFSEFNNDDVNMKFLKALPPSWSQVALTLKKRGGLEYLSFDDLYNKLRSLEINVKGGSSYGSRDGYALTKDQQHEAKNKTEEGEQVYGLMAGFKSNFAYHAGNANGSVYDAAAEFAMMGISPKLGLRFKEYIGSDEVFNLSTPSVFDPEPENREVKSLYESDKSSESETYDFASCVSSPKTNNSFSTIDVKILPKCIPATSRNRPASIHAGRHIHAGRFNKPAPFLVGRSVPTGWTNHAARPFFRPTNLHFDNVHPHVNKDIGIVDNQSTICIVKNPVFHQRIKHIEIRHHFIRDANEKNLIQVLKIQTDENVADLLTKAFDGPRFYYLALNAAGSTGVPADGRTSRNCWSLADEDAHAFWRDQESWRIRSWRLYPHAHVYVLEIVDGRVIYMFVNVSYPLSEATLERMLRHGMEVPKLLVGGDLTMAEQLVRFIKADLLNAQSAV</sequence>
<dbReference type="EMBL" id="BKCJ010004313">
    <property type="protein sequence ID" value="GEU60294.1"/>
    <property type="molecule type" value="Genomic_DNA"/>
</dbReference>
<accession>A0A6L2LJ92</accession>
<dbReference type="AlphaFoldDB" id="A0A6L2LJ92"/>
<comment type="caution">
    <text evidence="1">The sequence shown here is derived from an EMBL/GenBank/DDBJ whole genome shotgun (WGS) entry which is preliminary data.</text>
</comment>
<organism evidence="1">
    <name type="scientific">Tanacetum cinerariifolium</name>
    <name type="common">Dalmatian daisy</name>
    <name type="synonym">Chrysanthemum cinerariifolium</name>
    <dbReference type="NCBI Taxonomy" id="118510"/>
    <lineage>
        <taxon>Eukaryota</taxon>
        <taxon>Viridiplantae</taxon>
        <taxon>Streptophyta</taxon>
        <taxon>Embryophyta</taxon>
        <taxon>Tracheophyta</taxon>
        <taxon>Spermatophyta</taxon>
        <taxon>Magnoliopsida</taxon>
        <taxon>eudicotyledons</taxon>
        <taxon>Gunneridae</taxon>
        <taxon>Pentapetalae</taxon>
        <taxon>asterids</taxon>
        <taxon>campanulids</taxon>
        <taxon>Asterales</taxon>
        <taxon>Asteraceae</taxon>
        <taxon>Asteroideae</taxon>
        <taxon>Anthemideae</taxon>
        <taxon>Anthemidinae</taxon>
        <taxon>Tanacetum</taxon>
    </lineage>
</organism>
<reference evidence="1" key="1">
    <citation type="journal article" date="2019" name="Sci. Rep.">
        <title>Draft genome of Tanacetum cinerariifolium, the natural source of mosquito coil.</title>
        <authorList>
            <person name="Yamashiro T."/>
            <person name="Shiraishi A."/>
            <person name="Satake H."/>
            <person name="Nakayama K."/>
        </authorList>
    </citation>
    <scope>NUCLEOTIDE SEQUENCE</scope>
</reference>
<evidence type="ECO:0000313" key="1">
    <source>
        <dbReference type="EMBL" id="GEU60294.1"/>
    </source>
</evidence>
<name>A0A6L2LJ92_TANCI</name>
<dbReference type="CDD" id="cd09272">
    <property type="entry name" value="RNase_HI_RT_Ty1"/>
    <property type="match status" value="1"/>
</dbReference>
<proteinExistence type="predicted"/>
<protein>
    <submittedName>
        <fullName evidence="1">Putative ribonuclease H-like domain-containing protein</fullName>
    </submittedName>
</protein>